<reference evidence="3" key="1">
    <citation type="journal article" date="2019" name="Int. J. Syst. Evol. Microbiol.">
        <title>The Global Catalogue of Microorganisms (GCM) 10K type strain sequencing project: providing services to taxonomists for standard genome sequencing and annotation.</title>
        <authorList>
            <consortium name="The Broad Institute Genomics Platform"/>
            <consortium name="The Broad Institute Genome Sequencing Center for Infectious Disease"/>
            <person name="Wu L."/>
            <person name="Ma J."/>
        </authorList>
    </citation>
    <scope>NUCLEOTIDE SEQUENCE [LARGE SCALE GENOMIC DNA]</scope>
    <source>
        <strain evidence="3">CGMCC 1.12371</strain>
    </source>
</reference>
<organism evidence="2 3">
    <name type="scientific">Hydrogenophaga atypica</name>
    <dbReference type="NCBI Taxonomy" id="249409"/>
    <lineage>
        <taxon>Bacteria</taxon>
        <taxon>Pseudomonadati</taxon>
        <taxon>Pseudomonadota</taxon>
        <taxon>Betaproteobacteria</taxon>
        <taxon>Burkholderiales</taxon>
        <taxon>Comamonadaceae</taxon>
        <taxon>Hydrogenophaga</taxon>
    </lineage>
</organism>
<dbReference type="NCBIfam" id="NF043076">
    <property type="entry name" value="PHA_gran_PhaM"/>
    <property type="match status" value="1"/>
</dbReference>
<dbReference type="Proteomes" id="UP001596501">
    <property type="component" value="Unassembled WGS sequence"/>
</dbReference>
<feature type="region of interest" description="Disordered" evidence="1">
    <location>
        <begin position="157"/>
        <end position="195"/>
    </location>
</feature>
<feature type="region of interest" description="Disordered" evidence="1">
    <location>
        <begin position="290"/>
        <end position="331"/>
    </location>
</feature>
<feature type="compositionally biased region" description="Pro residues" evidence="1">
    <location>
        <begin position="160"/>
        <end position="175"/>
    </location>
</feature>
<dbReference type="EMBL" id="JBHTCA010000002">
    <property type="protein sequence ID" value="MFC7408015.1"/>
    <property type="molecule type" value="Genomic_DNA"/>
</dbReference>
<feature type="compositionally biased region" description="Basic residues" evidence="1">
    <location>
        <begin position="315"/>
        <end position="331"/>
    </location>
</feature>
<evidence type="ECO:0000256" key="1">
    <source>
        <dbReference type="SAM" id="MobiDB-lite"/>
    </source>
</evidence>
<protein>
    <submittedName>
        <fullName evidence="2">PhaM family polyhydroxyalkanoate granule multifunctional regulatory protein</fullName>
    </submittedName>
</protein>
<sequence>MSDPLGFGKYVPGFDFLQSLAKQAAGGVAQGVQQNLPQMPALGNWIAPTFNVEELDKRIDELKAVHFWLDQNSKALGATIQALEVQKMTLATLKGMNFSLGDVANALKIKAADTVAGVASGVASTAHSVAGRTPTQFAGLEIPPSAYHAQAPAVHVDAPAPEPVPEPEPAPPPAPRKATAKKPHAPSADAPAMPGVVDPMQWWGALSQQFQTIAGNALKDAAKQSSLDVTRNVASGLTGEAMKAATGMAGNVAKTVSDTVGAAAALGKAVTGVGGRGRGNALKSAAWPIPGAVSPELDKPAAKKPARKAAANKAPAKKATAKKAAVKKRPG</sequence>
<evidence type="ECO:0000313" key="3">
    <source>
        <dbReference type="Proteomes" id="UP001596501"/>
    </source>
</evidence>
<gene>
    <name evidence="2" type="ORF">ACFQPB_04015</name>
</gene>
<proteinExistence type="predicted"/>
<keyword evidence="3" id="KW-1185">Reference proteome</keyword>
<name>A0ABW2QKM4_9BURK</name>
<dbReference type="RefSeq" id="WP_382219941.1">
    <property type="nucleotide sequence ID" value="NZ_JBHTCA010000002.1"/>
</dbReference>
<evidence type="ECO:0000313" key="2">
    <source>
        <dbReference type="EMBL" id="MFC7408015.1"/>
    </source>
</evidence>
<dbReference type="InterPro" id="IPR050026">
    <property type="entry name" value="PHA_gran_PhaM_N"/>
</dbReference>
<comment type="caution">
    <text evidence="2">The sequence shown here is derived from an EMBL/GenBank/DDBJ whole genome shotgun (WGS) entry which is preliminary data.</text>
</comment>
<accession>A0ABW2QKM4</accession>